<dbReference type="EMBL" id="NBII01000010">
    <property type="protein sequence ID" value="PAV15297.1"/>
    <property type="molecule type" value="Genomic_DNA"/>
</dbReference>
<dbReference type="AlphaFoldDB" id="A0A286U6V1"/>
<gene>
    <name evidence="3" type="ORF">PNOK_0905800</name>
</gene>
<name>A0A286U6V1_9AGAM</name>
<keyword evidence="2" id="KW-0472">Membrane</keyword>
<evidence type="ECO:0000256" key="1">
    <source>
        <dbReference type="SAM" id="MobiDB-lite"/>
    </source>
</evidence>
<proteinExistence type="predicted"/>
<feature type="region of interest" description="Disordered" evidence="1">
    <location>
        <begin position="167"/>
        <end position="195"/>
    </location>
</feature>
<evidence type="ECO:0000256" key="2">
    <source>
        <dbReference type="SAM" id="Phobius"/>
    </source>
</evidence>
<keyword evidence="2" id="KW-1133">Transmembrane helix</keyword>
<dbReference type="Proteomes" id="UP000217199">
    <property type="component" value="Unassembled WGS sequence"/>
</dbReference>
<sequence length="210" mass="22542">MIAGEAITKFVVIVKAQIFEDAFTLVNGLSICGSGTNSAQAHKLAGIDWSIQLSVACILSILALYKSLNHWRLSGYNRSNLIFIIIRDQIIYYVAVLFCSIMAITSLRVGIDSSSLVLYITGALENPNILCLLGSRMFINLIEAGQSDVKNGSGTDVQSGRRSAISDIQFGDPSGPRSANQDSTENQTTDSTVSGIVFANCEEPNTVLGK</sequence>
<evidence type="ECO:0000313" key="4">
    <source>
        <dbReference type="Proteomes" id="UP000217199"/>
    </source>
</evidence>
<reference evidence="3 4" key="1">
    <citation type="journal article" date="2017" name="Mol. Ecol.">
        <title>Comparative and population genomic landscape of Phellinus noxius: A hypervariable fungus causing root rot in trees.</title>
        <authorList>
            <person name="Chung C.L."/>
            <person name="Lee T.J."/>
            <person name="Akiba M."/>
            <person name="Lee H.H."/>
            <person name="Kuo T.H."/>
            <person name="Liu D."/>
            <person name="Ke H.M."/>
            <person name="Yokoi T."/>
            <person name="Roa M.B."/>
            <person name="Lu M.J."/>
            <person name="Chang Y.Y."/>
            <person name="Ann P.J."/>
            <person name="Tsai J.N."/>
            <person name="Chen C.Y."/>
            <person name="Tzean S.S."/>
            <person name="Ota Y."/>
            <person name="Hattori T."/>
            <person name="Sahashi N."/>
            <person name="Liou R.F."/>
            <person name="Kikuchi T."/>
            <person name="Tsai I.J."/>
        </authorList>
    </citation>
    <scope>NUCLEOTIDE SEQUENCE [LARGE SCALE GENOMIC DNA]</scope>
    <source>
        <strain evidence="3 4">FFPRI411160</strain>
    </source>
</reference>
<feature type="transmembrane region" description="Helical" evidence="2">
    <location>
        <begin position="49"/>
        <end position="69"/>
    </location>
</feature>
<keyword evidence="4" id="KW-1185">Reference proteome</keyword>
<feature type="compositionally biased region" description="Polar residues" evidence="1">
    <location>
        <begin position="177"/>
        <end position="194"/>
    </location>
</feature>
<evidence type="ECO:0000313" key="3">
    <source>
        <dbReference type="EMBL" id="PAV15297.1"/>
    </source>
</evidence>
<organism evidence="3 4">
    <name type="scientific">Pyrrhoderma noxium</name>
    <dbReference type="NCBI Taxonomy" id="2282107"/>
    <lineage>
        <taxon>Eukaryota</taxon>
        <taxon>Fungi</taxon>
        <taxon>Dikarya</taxon>
        <taxon>Basidiomycota</taxon>
        <taxon>Agaricomycotina</taxon>
        <taxon>Agaricomycetes</taxon>
        <taxon>Hymenochaetales</taxon>
        <taxon>Hymenochaetaceae</taxon>
        <taxon>Pyrrhoderma</taxon>
    </lineage>
</organism>
<keyword evidence="2" id="KW-0812">Transmembrane</keyword>
<feature type="transmembrane region" description="Helical" evidence="2">
    <location>
        <begin position="90"/>
        <end position="111"/>
    </location>
</feature>
<accession>A0A286U6V1</accession>
<comment type="caution">
    <text evidence="3">The sequence shown here is derived from an EMBL/GenBank/DDBJ whole genome shotgun (WGS) entry which is preliminary data.</text>
</comment>
<dbReference type="InParanoid" id="A0A286U6V1"/>
<dbReference type="OrthoDB" id="3037019at2759"/>
<protein>
    <submittedName>
        <fullName evidence="3">Uncharacterized protein</fullName>
    </submittedName>
</protein>